<keyword evidence="2" id="KW-1185">Reference proteome</keyword>
<accession>A0ACC6QTM3</accession>
<proteinExistence type="predicted"/>
<organism evidence="1 2">
    <name type="scientific">Streptomyces pratisoli</name>
    <dbReference type="NCBI Taxonomy" id="3139917"/>
    <lineage>
        <taxon>Bacteria</taxon>
        <taxon>Bacillati</taxon>
        <taxon>Actinomycetota</taxon>
        <taxon>Actinomycetes</taxon>
        <taxon>Kitasatosporales</taxon>
        <taxon>Streptomycetaceae</taxon>
        <taxon>Streptomyces</taxon>
    </lineage>
</organism>
<evidence type="ECO:0000313" key="2">
    <source>
        <dbReference type="Proteomes" id="UP001375539"/>
    </source>
</evidence>
<gene>
    <name evidence="1" type="ORF">WKI58_36045</name>
</gene>
<sequence length="580" mass="62956">MIRYSRSALRAAFATPVNRAVPKPLTGPHLDALWAEIRAEASRGADTATPSWSRFHSFEADGDRVPYERVYFGRRGRLNALAAGAWLDGEPAGLAALADMVWSVCEEYTWAVPAHSYLVTSTDRPMEQCVDLFAAETAHTVAEIVTLLGGRLPSAVTDRARAEVRRRVLTPLFGSDQPWSWETTAHNWSAVCAGAAGMAALALVDDPDELTAAIERCLRVMDVYLSGLGADGSCVEGVNYWAYGFGYFTYFAEALRERTGVDLLRDLPQATAAAAFPAAVETGGGRFVTFADAVDSMPLPAGLVSRLRERLGSPVPGAACVPSFDADHCHRWAHLSRTLTWTDPAVLDSPTTDAVAWLPDAAWLVDRRTVEDIQITFAAKGGHNDESHNHNDLGQFTLSADGEELLADLGAGSYSHGYFGPDRYTAHLHPSARAHSVPVVDGVAQEAGRHAEAVVLAARADESGSVLRLDLAAAYVGRPVVRSFAWHPDARLVVHDTFDGATQVEEIFISRLRPRLADGAATWSGTRAAATLAYDETAWKPDVERIETTDHFDRPETVYRLRLRSVGRPAAVFELTVRPV</sequence>
<dbReference type="Proteomes" id="UP001375539">
    <property type="component" value="Unassembled WGS sequence"/>
</dbReference>
<reference evidence="1" key="1">
    <citation type="submission" date="2024-03" db="EMBL/GenBank/DDBJ databases">
        <title>Novel Streptomyces species of biotechnological and ecological value are a feature of Machair soil.</title>
        <authorList>
            <person name="Prole J.R."/>
            <person name="Goodfellow M."/>
            <person name="Allenby N."/>
            <person name="Ward A.C."/>
        </authorList>
    </citation>
    <scope>NUCLEOTIDE SEQUENCE</scope>
    <source>
        <strain evidence="1">MS1.AVA.4</strain>
    </source>
</reference>
<comment type="caution">
    <text evidence="1">The sequence shown here is derived from an EMBL/GenBank/DDBJ whole genome shotgun (WGS) entry which is preliminary data.</text>
</comment>
<dbReference type="EMBL" id="JBBKAI010000002">
    <property type="protein sequence ID" value="MEJ8661858.1"/>
    <property type="molecule type" value="Genomic_DNA"/>
</dbReference>
<evidence type="ECO:0000313" key="1">
    <source>
        <dbReference type="EMBL" id="MEJ8661858.1"/>
    </source>
</evidence>
<protein>
    <submittedName>
        <fullName evidence="1">Heparinase II/III family protein</fullName>
    </submittedName>
</protein>
<name>A0ACC6QTM3_9ACTN</name>